<sequence length="372" mass="43036">MINKMNNKIALQFFPQEKLFWLYHFAAYGLFTLFQSVNFYLREMFFGYNMLATAIMVPIFTFTVLLFRWVYKTRRWHELAMGKQMGLVLLSAFIMSIIVVLLLSITTLPFYWHDLFNEKIGKMAGFSSPMQGFLQFFVSNVIAQAFICGLWGYMYIGVSYSRRARQAELDVLRLENSLKEAQLISLSNQLNPHFLFNSLNNIRFLIHENPDQADDMVTAFSEILRYSLTQGKQEKVKLAQELEIVQRYIEIVSVQLEHRLDFQLTKPNGHGVDEYVLPPMTLQLLVENAIKHGVDNIRQASTLNVDISLVENQIFIQVVNPVLPHTNNIESTGTGLANIRQRLKLLYADNAELMTQLQDNQFTARLTLPAEK</sequence>
<reference evidence="3 4" key="1">
    <citation type="submission" date="2018-01" db="EMBL/GenBank/DDBJ databases">
        <title>Genome sequence of a Cantenovulum-like bacteria.</title>
        <authorList>
            <person name="Tan W.R."/>
            <person name="Lau N.-S."/>
            <person name="Go F."/>
            <person name="Amirul A.-A.A."/>
        </authorList>
    </citation>
    <scope>NUCLEOTIDE SEQUENCE [LARGE SCALE GENOMIC DNA]</scope>
    <source>
        <strain evidence="3 4">CCB-QB4</strain>
    </source>
</reference>
<dbReference type="PANTHER" id="PTHR34220:SF7">
    <property type="entry name" value="SENSOR HISTIDINE KINASE YPDA"/>
    <property type="match status" value="1"/>
</dbReference>
<keyword evidence="1" id="KW-0812">Transmembrane</keyword>
<proteinExistence type="predicted"/>
<dbReference type="AlphaFoldDB" id="A0A2S0VPU6"/>
<dbReference type="Proteomes" id="UP000244441">
    <property type="component" value="Chromosome"/>
</dbReference>
<evidence type="ECO:0000259" key="2">
    <source>
        <dbReference type="Pfam" id="PF06580"/>
    </source>
</evidence>
<feature type="transmembrane region" description="Helical" evidence="1">
    <location>
        <begin position="47"/>
        <end position="67"/>
    </location>
</feature>
<accession>A0A2S0VPU6</accession>
<feature type="domain" description="Signal transduction histidine kinase internal region" evidence="2">
    <location>
        <begin position="181"/>
        <end position="260"/>
    </location>
</feature>
<dbReference type="GO" id="GO:0000155">
    <property type="term" value="F:phosphorelay sensor kinase activity"/>
    <property type="evidence" value="ECO:0007669"/>
    <property type="project" value="InterPro"/>
</dbReference>
<dbReference type="GO" id="GO:0016020">
    <property type="term" value="C:membrane"/>
    <property type="evidence" value="ECO:0007669"/>
    <property type="project" value="InterPro"/>
</dbReference>
<keyword evidence="1" id="KW-0472">Membrane</keyword>
<protein>
    <recommendedName>
        <fullName evidence="2">Signal transduction histidine kinase internal region domain-containing protein</fullName>
    </recommendedName>
</protein>
<dbReference type="PANTHER" id="PTHR34220">
    <property type="entry name" value="SENSOR HISTIDINE KINASE YPDA"/>
    <property type="match status" value="1"/>
</dbReference>
<keyword evidence="4" id="KW-1185">Reference proteome</keyword>
<dbReference type="InterPro" id="IPR050640">
    <property type="entry name" value="Bact_2-comp_sensor_kinase"/>
</dbReference>
<dbReference type="Pfam" id="PF06580">
    <property type="entry name" value="His_kinase"/>
    <property type="match status" value="1"/>
</dbReference>
<feature type="transmembrane region" description="Helical" evidence="1">
    <location>
        <begin position="132"/>
        <end position="156"/>
    </location>
</feature>
<evidence type="ECO:0000313" key="3">
    <source>
        <dbReference type="EMBL" id="AWB66238.1"/>
    </source>
</evidence>
<dbReference type="SUPFAM" id="SSF55874">
    <property type="entry name" value="ATPase domain of HSP90 chaperone/DNA topoisomerase II/histidine kinase"/>
    <property type="match status" value="1"/>
</dbReference>
<dbReference type="InterPro" id="IPR036890">
    <property type="entry name" value="HATPase_C_sf"/>
</dbReference>
<feature type="transmembrane region" description="Helical" evidence="1">
    <location>
        <begin position="87"/>
        <end position="112"/>
    </location>
</feature>
<name>A0A2S0VPU6_9ALTE</name>
<dbReference type="EMBL" id="CP026604">
    <property type="protein sequence ID" value="AWB66238.1"/>
    <property type="molecule type" value="Genomic_DNA"/>
</dbReference>
<evidence type="ECO:0000313" key="4">
    <source>
        <dbReference type="Proteomes" id="UP000244441"/>
    </source>
</evidence>
<keyword evidence="1" id="KW-1133">Transmembrane helix</keyword>
<gene>
    <name evidence="3" type="ORF">C2869_07220</name>
</gene>
<evidence type="ECO:0000256" key="1">
    <source>
        <dbReference type="SAM" id="Phobius"/>
    </source>
</evidence>
<organism evidence="3 4">
    <name type="scientific">Saccharobesus litoralis</name>
    <dbReference type="NCBI Taxonomy" id="2172099"/>
    <lineage>
        <taxon>Bacteria</taxon>
        <taxon>Pseudomonadati</taxon>
        <taxon>Pseudomonadota</taxon>
        <taxon>Gammaproteobacteria</taxon>
        <taxon>Alteromonadales</taxon>
        <taxon>Alteromonadaceae</taxon>
        <taxon>Saccharobesus</taxon>
    </lineage>
</organism>
<dbReference type="Gene3D" id="3.30.565.10">
    <property type="entry name" value="Histidine kinase-like ATPase, C-terminal domain"/>
    <property type="match status" value="1"/>
</dbReference>
<dbReference type="KEGG" id="cate:C2869_07220"/>
<feature type="transmembrane region" description="Helical" evidence="1">
    <location>
        <begin position="21"/>
        <end position="41"/>
    </location>
</feature>
<dbReference type="InterPro" id="IPR010559">
    <property type="entry name" value="Sig_transdc_His_kin_internal"/>
</dbReference>